<dbReference type="EMBL" id="REGN01001939">
    <property type="protein sequence ID" value="RNA31473.1"/>
    <property type="molecule type" value="Genomic_DNA"/>
</dbReference>
<dbReference type="Proteomes" id="UP000276133">
    <property type="component" value="Unassembled WGS sequence"/>
</dbReference>
<feature type="non-terminal residue" evidence="1">
    <location>
        <position position="334"/>
    </location>
</feature>
<organism evidence="1 2">
    <name type="scientific">Brachionus plicatilis</name>
    <name type="common">Marine rotifer</name>
    <name type="synonym">Brachionus muelleri</name>
    <dbReference type="NCBI Taxonomy" id="10195"/>
    <lineage>
        <taxon>Eukaryota</taxon>
        <taxon>Metazoa</taxon>
        <taxon>Spiralia</taxon>
        <taxon>Gnathifera</taxon>
        <taxon>Rotifera</taxon>
        <taxon>Eurotatoria</taxon>
        <taxon>Monogononta</taxon>
        <taxon>Pseudotrocha</taxon>
        <taxon>Ploima</taxon>
        <taxon>Brachionidae</taxon>
        <taxon>Brachionus</taxon>
    </lineage>
</organism>
<keyword evidence="2" id="KW-1185">Reference proteome</keyword>
<comment type="caution">
    <text evidence="1">The sequence shown here is derived from an EMBL/GenBank/DDBJ whole genome shotgun (WGS) entry which is preliminary data.</text>
</comment>
<gene>
    <name evidence="1" type="ORF">BpHYR1_053498</name>
</gene>
<name>A0A3M7S6L0_BRAPC</name>
<evidence type="ECO:0000313" key="2">
    <source>
        <dbReference type="Proteomes" id="UP000276133"/>
    </source>
</evidence>
<protein>
    <submittedName>
        <fullName evidence="1">Uncharacterized protein</fullName>
    </submittedName>
</protein>
<reference evidence="1 2" key="1">
    <citation type="journal article" date="2018" name="Sci. Rep.">
        <title>Genomic signatures of local adaptation to the degree of environmental predictability in rotifers.</title>
        <authorList>
            <person name="Franch-Gras L."/>
            <person name="Hahn C."/>
            <person name="Garcia-Roger E.M."/>
            <person name="Carmona M.J."/>
            <person name="Serra M."/>
            <person name="Gomez A."/>
        </authorList>
    </citation>
    <scope>NUCLEOTIDE SEQUENCE [LARGE SCALE GENOMIC DNA]</scope>
    <source>
        <strain evidence="1">HYR1</strain>
    </source>
</reference>
<dbReference type="AlphaFoldDB" id="A0A3M7S6L0"/>
<proteinExistence type="predicted"/>
<accession>A0A3M7S6L0</accession>
<evidence type="ECO:0000313" key="1">
    <source>
        <dbReference type="EMBL" id="RNA31473.1"/>
    </source>
</evidence>
<sequence>MSETKLLIQNLEAKFSTIENLIVENRFLKELKFDSLDTKILRCNTNLIFEKLNESREDLLKRLTESGTGLYGMLVYKNEFTCRKKLDYLTIFNFYTELDFSKFKLVDQELLTVLVLNLDRLFFHFKSKNNSIDYLFITNRHCQTFYESKFHFKHSTFSKYLSNNSIIACCHTDFEQNKHCLRLMDHQLMVKKSRLLGEITNLCLVNDSEIICFRPCEYIILNLSLEVIRNFGQYMNMDWPFYIQSNCILSAVSKDYLFFKISDDYEKKIAIRIVDKLEGKLINVIYIKAIDRFKADYETNLLLVKSAKEPRLNVYEPNEFNLFKKIKIESAQFG</sequence>
<dbReference type="OrthoDB" id="10465371at2759"/>